<dbReference type="Gene3D" id="2.10.25.10">
    <property type="entry name" value="Laminin"/>
    <property type="match status" value="2"/>
</dbReference>
<evidence type="ECO:0000256" key="7">
    <source>
        <dbReference type="ARBA" id="ARBA00022536"/>
    </source>
</evidence>
<dbReference type="InterPro" id="IPR024730">
    <property type="entry name" value="MSP1_EGF_1"/>
</dbReference>
<dbReference type="InterPro" id="IPR010901">
    <property type="entry name" value="MSP1_C"/>
</dbReference>
<evidence type="ECO:0000256" key="15">
    <source>
        <dbReference type="ARBA" id="ARBA00031689"/>
    </source>
</evidence>
<evidence type="ECO:0000256" key="2">
    <source>
        <dbReference type="ARBA" id="ARBA00004613"/>
    </source>
</evidence>
<dbReference type="EMBL" id="LT594628">
    <property type="protein sequence ID" value="SBT87957.1"/>
    <property type="molecule type" value="Genomic_DNA"/>
</dbReference>
<feature type="compositionally biased region" description="Low complexity" evidence="19">
    <location>
        <begin position="1020"/>
        <end position="1084"/>
    </location>
</feature>
<keyword evidence="20" id="KW-0812">Transmembrane</keyword>
<feature type="compositionally biased region" description="Low complexity" evidence="19">
    <location>
        <begin position="808"/>
        <end position="871"/>
    </location>
</feature>
<feature type="coiled-coil region" evidence="18">
    <location>
        <begin position="249"/>
        <end position="276"/>
    </location>
</feature>
<dbReference type="VEuPathDB" id="PlasmoDB:PmUG01_07042000"/>
<keyword evidence="8" id="KW-0336">GPI-anchor</keyword>
<keyword evidence="11 20" id="KW-0472">Membrane</keyword>
<evidence type="ECO:0000256" key="12">
    <source>
        <dbReference type="ARBA" id="ARBA00023157"/>
    </source>
</evidence>
<feature type="region of interest" description="Disordered" evidence="19">
    <location>
        <begin position="1003"/>
        <end position="1095"/>
    </location>
</feature>
<evidence type="ECO:0000259" key="22">
    <source>
        <dbReference type="Pfam" id="PF07462"/>
    </source>
</evidence>
<feature type="compositionally biased region" description="Low complexity" evidence="19">
    <location>
        <begin position="783"/>
        <end position="801"/>
    </location>
</feature>
<evidence type="ECO:0000313" key="24">
    <source>
        <dbReference type="EMBL" id="SBT87957.1"/>
    </source>
</evidence>
<evidence type="ECO:0000256" key="18">
    <source>
        <dbReference type="SAM" id="Coils"/>
    </source>
</evidence>
<keyword evidence="9 21" id="KW-0732">Signal</keyword>
<feature type="transmembrane region" description="Helical" evidence="20">
    <location>
        <begin position="1775"/>
        <end position="1800"/>
    </location>
</feature>
<feature type="coiled-coil region" evidence="18">
    <location>
        <begin position="1558"/>
        <end position="1585"/>
    </location>
</feature>
<dbReference type="GO" id="GO:0098552">
    <property type="term" value="C:side of membrane"/>
    <property type="evidence" value="ECO:0007669"/>
    <property type="project" value="UniProtKB-KW"/>
</dbReference>
<dbReference type="PANTHER" id="PTHR24330:SF19">
    <property type="entry name" value="MEDIATOR OF RNA POLYMERASE II TRANSCRIPTION SUBUNIT 29"/>
    <property type="match status" value="1"/>
</dbReference>
<comment type="subcellular location">
    <subcellularLocation>
        <location evidence="1">Cell membrane</location>
        <topology evidence="1">Lipid-anchor</topology>
        <topology evidence="1">GPI-anchor</topology>
    </subcellularLocation>
    <subcellularLocation>
        <location evidence="2">Secreted</location>
    </subcellularLocation>
</comment>
<proteinExistence type="predicted"/>
<evidence type="ECO:0000313" key="25">
    <source>
        <dbReference type="Proteomes" id="UP000219813"/>
    </source>
</evidence>
<evidence type="ECO:0000256" key="8">
    <source>
        <dbReference type="ARBA" id="ARBA00022622"/>
    </source>
</evidence>
<feature type="region of interest" description="Disordered" evidence="19">
    <location>
        <begin position="1366"/>
        <end position="1385"/>
    </location>
</feature>
<evidence type="ECO:0000256" key="10">
    <source>
        <dbReference type="ARBA" id="ARBA00022737"/>
    </source>
</evidence>
<keyword evidence="7" id="KW-0245">EGF-like domain</keyword>
<evidence type="ECO:0000256" key="14">
    <source>
        <dbReference type="ARBA" id="ARBA00023288"/>
    </source>
</evidence>
<keyword evidence="12" id="KW-1015">Disulfide bond</keyword>
<feature type="domain" description="Merozoite surface 1 C-terminal" evidence="22">
    <location>
        <begin position="1110"/>
        <end position="1626"/>
    </location>
</feature>
<protein>
    <recommendedName>
        <fullName evidence="3">Merozoite surface protein 1</fullName>
    </recommendedName>
    <alternativeName>
        <fullName evidence="15">Merozoite surface antigen</fullName>
    </alternativeName>
    <alternativeName>
        <fullName evidence="16">PMMSA</fullName>
    </alternativeName>
</protein>
<evidence type="ECO:0000256" key="21">
    <source>
        <dbReference type="SAM" id="SignalP"/>
    </source>
</evidence>
<organism evidence="24 25">
    <name type="scientific">Plasmodium malariae</name>
    <dbReference type="NCBI Taxonomy" id="5858"/>
    <lineage>
        <taxon>Eukaryota</taxon>
        <taxon>Sar</taxon>
        <taxon>Alveolata</taxon>
        <taxon>Apicomplexa</taxon>
        <taxon>Aconoidasida</taxon>
        <taxon>Haemosporida</taxon>
        <taxon>Plasmodiidae</taxon>
        <taxon>Plasmodium</taxon>
        <taxon>Plasmodium (Plasmodium)</taxon>
    </lineage>
</organism>
<reference evidence="24 25" key="1">
    <citation type="submission" date="2016-06" db="EMBL/GenBank/DDBJ databases">
        <authorList>
            <consortium name="Pathogen Informatics"/>
        </authorList>
    </citation>
    <scope>NUCLEOTIDE SEQUENCE [LARGE SCALE GENOMIC DNA]</scope>
</reference>
<feature type="region of interest" description="Disordered" evidence="19">
    <location>
        <begin position="293"/>
        <end position="317"/>
    </location>
</feature>
<evidence type="ECO:0000256" key="6">
    <source>
        <dbReference type="ARBA" id="ARBA00022525"/>
    </source>
</evidence>
<evidence type="ECO:0000259" key="23">
    <source>
        <dbReference type="Pfam" id="PF12946"/>
    </source>
</evidence>
<keyword evidence="25" id="KW-1185">Reference proteome</keyword>
<dbReference type="GO" id="GO:0005576">
    <property type="term" value="C:extracellular region"/>
    <property type="evidence" value="ECO:0007669"/>
    <property type="project" value="UniProtKB-SubCell"/>
</dbReference>
<dbReference type="SMR" id="A0A1D3JMS5"/>
<feature type="compositionally biased region" description="Basic and acidic residues" evidence="19">
    <location>
        <begin position="710"/>
        <end position="782"/>
    </location>
</feature>
<feature type="region of interest" description="Disordered" evidence="19">
    <location>
        <begin position="666"/>
        <end position="883"/>
    </location>
</feature>
<evidence type="ECO:0000256" key="11">
    <source>
        <dbReference type="ARBA" id="ARBA00023136"/>
    </source>
</evidence>
<evidence type="ECO:0000256" key="1">
    <source>
        <dbReference type="ARBA" id="ARBA00004609"/>
    </source>
</evidence>
<keyword evidence="14" id="KW-0449">Lipoprotein</keyword>
<keyword evidence="18" id="KW-0175">Coiled coil</keyword>
<feature type="compositionally biased region" description="Pro residues" evidence="19">
    <location>
        <begin position="1008"/>
        <end position="1019"/>
    </location>
</feature>
<dbReference type="Pfam" id="PF12946">
    <property type="entry name" value="EGF_MSP1_1"/>
    <property type="match status" value="1"/>
</dbReference>
<keyword evidence="4 24" id="KW-0477">Merozoite</keyword>
<dbReference type="GO" id="GO:0005886">
    <property type="term" value="C:plasma membrane"/>
    <property type="evidence" value="ECO:0007669"/>
    <property type="project" value="UniProtKB-SubCell"/>
</dbReference>
<feature type="domain" description="Merozoite surface protein EGF" evidence="23">
    <location>
        <begin position="1700"/>
        <end position="1735"/>
    </location>
</feature>
<dbReference type="OMA" id="KLNDMCA"/>
<feature type="signal peptide" evidence="21">
    <location>
        <begin position="1"/>
        <end position="19"/>
    </location>
</feature>
<dbReference type="Proteomes" id="UP000219813">
    <property type="component" value="Chromosome 7"/>
</dbReference>
<sequence length="1803" mass="205689">MKALIFLFSFVFFSINCHCETNEDYEQLIQKLGKLEELVVEGYNLFHKKKFALTDINKDGNTSTTDANNKDDSKVSSVTAKIGNFVSKVLNLNLPGYVQLTFSIRELITKYSGLKYLIEGYEEFNELMYGINFYYDLLRAKLNDMHLNGYCDIPNHLKINEKELEMLKKVVFGYRKPLENIKDDINKMEKFITTNEATVNNIKELIKKEYNNIADENKKLEAPSESGSDDEDIKNCNEKQKIYKSRYNILFYEKQLLEAQKLIEVLKKRIQTLKENTDIKKLLDEIKEIEGKLPTSGSEASAPAATPSTIKEPENTQIKERQEKIKEIAKNIVFNMDGLFTDAFELDYYVREKEKKTFNSATTQLANGKAVNRTPPAPVMYPHGIIYAVSDDAISNILSKSSTQLTLEELQNPDNRKQITIDDLKDENKRKELITKIKNKITEEEGKLNALKGDVDSKLEKFKKIEGEFKPLLEKFYDERLDNSITTENFEKFLSKRTEYLTEKNLLERSSYELSKALVKKLKKQLMYLEDYSLRKEVFDEEVNHFNCLDLQLNADIHKLESEIKRKENLLTVVDTLKFSDVVELQVQKVLLGKKIGQLKNVEASLQKAKLKETFHIPQAYGTGEQSEPYYLIALKREIDKLNISIPKIEEMLKNEKKLEEEKIKAAAQNVSGHVSGADETPNSPGSSGATGTTGQAGATGTTGQAGQADKLEQQEQQDKLEQQEQQDKLEQREQQDKQEQQEQQDKLEQQEQQDKLEQQEQQDKLEQQEQQDKQEQLEQRNNRTSRSNGNNRTSWSNRTTGQRDNRTSWSNGNNRTSRSNGNNRTSWSNRNNRTSWSNGNNRTSRSNRNNRTSWSNRNNRTSRTSRSNRTTNRDRSRRNSGNWNRCSDIVQIKLYDFLKTAYVCHINILVNNSTMNETLLQQYKLKIEEDKKLLEKCDQLDLLFNVQNNLQVMYSMYDSVSNVLQNQYKELNQKEMIYNIYKLVKKNDKLKNFLNLTANSAAASSALPPPPSVPPAVPPASQQPQPQAALPAQPQAALPAQPQAALPAQPQAAVPAQSQATVPAQSQAAVPATTQSSSVSAPTGTNGASPATPVARAGSENAIQLKANDNEDDANELDFDIDDIYIKYLEQVSKYDENFKNFIESKKDIINKMSESEWKELGEEINTLKQDIQSSFDNFGKYKLKLERLLKKKNKITSSTNHIKEYSILKAQLLRKKNILNNPRHVLAAFVVFFNKKIEAEKKEVENALKNTDIMLKYYKARTKYYISEAFPLKTITEQSLQKEINYLHLEKFKVYSRLEGRIKKMLNLEKENITYLSGGLHHVLTELKEIINDKTYTGYTHTKNNEEVNKALNVYEELLPKQISTEEQPDNALADGTENATEGAEVRAATAESLVQGEDEYPEEVDEVIVFPIVGKKEKENPLDQITKGQAETKQDDNILKPITNEYEVLYIKPLAGVYRVLRKQIGDQIDAFNSNLTNALDTRKKKRTYFLDVLNSDLIQFKHATSDSYIIKDPYKLLDVDKKAKLIGSYKYIVSAIEKDITSAENGVEYYDKMTKLYKTQLEAVKSAIAEAQKEGDKKTENEKYIPFLTNMQTLYENLLNKINGNIINLKTLITNCNLEKDAVNITISKLTEYSKFDEKIEMFKNSKNEKDIASSGILDILKQKGLVNKNESTKIISELLGVDSNALLNISAKHACTETKYPENAGCYRYEDGKEVWRCLLNYKLVDGQCVEDEEPSCQVNNGGCAPEANCTKGDDNKIVCACNAPYSEPIFEGVFCGSSSFLGLSLLLAALLIMFNLL</sequence>
<keyword evidence="20" id="KW-1133">Transmembrane helix</keyword>
<dbReference type="RefSeq" id="XP_028860889.1">
    <property type="nucleotide sequence ID" value="XM_029004174.1"/>
</dbReference>
<keyword evidence="6" id="KW-0964">Secreted</keyword>
<evidence type="ECO:0000256" key="20">
    <source>
        <dbReference type="SAM" id="Phobius"/>
    </source>
</evidence>
<feature type="chain" id="PRO_5008915871" description="Merozoite surface protein 1" evidence="21">
    <location>
        <begin position="20"/>
        <end position="1803"/>
    </location>
</feature>
<comment type="function">
    <text evidence="17">During the asexual blood stage, involved in merozoite egress from host erythrocytes possibly via its interaction with the host cytoskeleton protein spectrin resulting in the destabilization of the host cytoskeleton and thus leading to erythrocyte cell membrane rupture. Involved in the binding to host erythrocytes and is required for host erythrocyte invasion.</text>
</comment>
<keyword evidence="10" id="KW-0677">Repeat</keyword>
<dbReference type="KEGG" id="pmal:PMUG01_07042000"/>
<dbReference type="Pfam" id="PF07462">
    <property type="entry name" value="MSP1_C"/>
    <property type="match status" value="1"/>
</dbReference>
<evidence type="ECO:0000256" key="17">
    <source>
        <dbReference type="ARBA" id="ARBA00045963"/>
    </source>
</evidence>
<dbReference type="GeneID" id="39867982"/>
<evidence type="ECO:0000256" key="4">
    <source>
        <dbReference type="ARBA" id="ARBA00022455"/>
    </source>
</evidence>
<evidence type="ECO:0000256" key="3">
    <source>
        <dbReference type="ARBA" id="ARBA00022062"/>
    </source>
</evidence>
<evidence type="ECO:0000256" key="9">
    <source>
        <dbReference type="ARBA" id="ARBA00022729"/>
    </source>
</evidence>
<dbReference type="SUPFAM" id="SSF57196">
    <property type="entry name" value="EGF/Laminin"/>
    <property type="match status" value="2"/>
</dbReference>
<keyword evidence="5" id="KW-1003">Cell membrane</keyword>
<evidence type="ECO:0000256" key="19">
    <source>
        <dbReference type="SAM" id="MobiDB-lite"/>
    </source>
</evidence>
<feature type="compositionally biased region" description="Low complexity" evidence="19">
    <location>
        <begin position="690"/>
        <end position="709"/>
    </location>
</feature>
<dbReference type="InterPro" id="IPR052145">
    <property type="entry name" value="Mediator/Homeobox_domain"/>
</dbReference>
<accession>A0A1D3JMS5</accession>
<feature type="compositionally biased region" description="Low complexity" evidence="19">
    <location>
        <begin position="294"/>
        <end position="309"/>
    </location>
</feature>
<gene>
    <name evidence="24" type="primary">MSP1</name>
    <name evidence="24" type="ORF">PMUG01_07042000</name>
</gene>
<evidence type="ECO:0000256" key="16">
    <source>
        <dbReference type="ARBA" id="ARBA00032276"/>
    </source>
</evidence>
<dbReference type="OrthoDB" id="10045365at2759"/>
<dbReference type="PANTHER" id="PTHR24330">
    <property type="entry name" value="HOMEOBOX PROTEIN BARH-LIKE"/>
    <property type="match status" value="1"/>
</dbReference>
<evidence type="ECO:0000256" key="13">
    <source>
        <dbReference type="ARBA" id="ARBA00023180"/>
    </source>
</evidence>
<keyword evidence="13" id="KW-0325">Glycoprotein</keyword>
<evidence type="ECO:0000256" key="5">
    <source>
        <dbReference type="ARBA" id="ARBA00022475"/>
    </source>
</evidence>
<name>A0A1D3JMS5_PLAMA</name>